<feature type="compositionally biased region" description="Basic and acidic residues" evidence="1">
    <location>
        <begin position="352"/>
        <end position="384"/>
    </location>
</feature>
<evidence type="ECO:0000256" key="1">
    <source>
        <dbReference type="SAM" id="MobiDB-lite"/>
    </source>
</evidence>
<dbReference type="EMBL" id="BSXU01003835">
    <property type="protein sequence ID" value="GMG40463.1"/>
    <property type="molecule type" value="Genomic_DNA"/>
</dbReference>
<name>A0A9W6Z4H9_AMBMO</name>
<feature type="region of interest" description="Disordered" evidence="1">
    <location>
        <begin position="342"/>
        <end position="444"/>
    </location>
</feature>
<keyword evidence="3" id="KW-1185">Reference proteome</keyword>
<gene>
    <name evidence="2" type="ORF">Amon01_000621100</name>
</gene>
<comment type="caution">
    <text evidence="2">The sequence shown here is derived from an EMBL/GenBank/DDBJ whole genome shotgun (WGS) entry which is preliminary data.</text>
</comment>
<protein>
    <submittedName>
        <fullName evidence="2">Unnamed protein product</fullName>
    </submittedName>
</protein>
<reference evidence="2" key="1">
    <citation type="submission" date="2023-04" db="EMBL/GenBank/DDBJ databases">
        <title>Ambrosiozyma monospora NBRC 1965.</title>
        <authorList>
            <person name="Ichikawa N."/>
            <person name="Sato H."/>
            <person name="Tonouchi N."/>
        </authorList>
    </citation>
    <scope>NUCLEOTIDE SEQUENCE</scope>
    <source>
        <strain evidence="2">NBRC 1965</strain>
    </source>
</reference>
<dbReference type="Proteomes" id="UP001165063">
    <property type="component" value="Unassembled WGS sequence"/>
</dbReference>
<proteinExistence type="predicted"/>
<sequence>MPARSKSKSKSKHQAPAAEHQSHPHQAHPADNLSKLIDEDARAQLQKTPPVLYIEQDQYLPELTIIRNNPKYTFIVQWLYLLKHVIKLQDAFEVGNWEEELVGIATPVFFNNLKIKLIQHLNGYKMTPELIRVEFTEQLNKIFGRRHPADFENAGSDEQDQLEEEDNYIDYEKLELNEQLNVIYDLVQLANYKSIDNLRKNVDKHEKPQEEMELEPVFAVDGPNGIREEWFVPEDGRLYYKKTQFQEMVIPKKRKECNEKIQDPLTYFPDIAPMLLEWSCLTVGIYQFDEFLADLKKKAGKKTASQDYKLYGKLVHEYGKVLAQDMKKRKEALARKRQIEMQARMANRKRSSRLEAKERQRQEEEERRQEEEERRREQAAELRLAKRQKMKEQMYQNATASSRSHSPAPSASTSTSRKRSSRSGSAVPNSNHDTKRPKLEAASLEDETWNFDCSCA</sequence>
<feature type="compositionally biased region" description="Basic residues" evidence="1">
    <location>
        <begin position="1"/>
        <end position="13"/>
    </location>
</feature>
<feature type="region of interest" description="Disordered" evidence="1">
    <location>
        <begin position="1"/>
        <end position="32"/>
    </location>
</feature>
<evidence type="ECO:0000313" key="2">
    <source>
        <dbReference type="EMBL" id="GMG40463.1"/>
    </source>
</evidence>
<feature type="compositionally biased region" description="Low complexity" evidence="1">
    <location>
        <begin position="398"/>
        <end position="415"/>
    </location>
</feature>
<organism evidence="2 3">
    <name type="scientific">Ambrosiozyma monospora</name>
    <name type="common">Yeast</name>
    <name type="synonym">Endomycopsis monosporus</name>
    <dbReference type="NCBI Taxonomy" id="43982"/>
    <lineage>
        <taxon>Eukaryota</taxon>
        <taxon>Fungi</taxon>
        <taxon>Dikarya</taxon>
        <taxon>Ascomycota</taxon>
        <taxon>Saccharomycotina</taxon>
        <taxon>Pichiomycetes</taxon>
        <taxon>Pichiales</taxon>
        <taxon>Pichiaceae</taxon>
        <taxon>Ambrosiozyma</taxon>
    </lineage>
</organism>
<dbReference type="AlphaFoldDB" id="A0A9W6Z4H9"/>
<evidence type="ECO:0000313" key="3">
    <source>
        <dbReference type="Proteomes" id="UP001165063"/>
    </source>
</evidence>
<dbReference type="OrthoDB" id="303107at2759"/>
<accession>A0A9W6Z4H9</accession>